<gene>
    <name evidence="3" type="ORF">GQ43DRAFT_361114</name>
</gene>
<feature type="domain" description="SRR1-like" evidence="2">
    <location>
        <begin position="109"/>
        <end position="274"/>
    </location>
</feature>
<accession>A0A9P4JWW9</accession>
<dbReference type="PANTHER" id="PTHR42080:SF1">
    <property type="entry name" value="SRR1-LIKE DOMAIN-CONTAINING PROTEIN"/>
    <property type="match status" value="1"/>
</dbReference>
<sequence>MEVTAPKKKKTSRKAGAGPVKRVTVPLDDGWSMVTHTSSRNRSGLSDRSNNKITGEKEKRLLAASRPKSIVPGLTVQGLMEEFREFERRWRETSCKRGVEGLLKRRGFKEGDLKEAVCLGVGSFSVDWEHRGRSLWQLVLFLGVVREVSTPAIPLKLFAQEPCFNSIDKAFLRELGFAILNNDAHKHFTPTSFVYSPFLDWFILLPMLRNKDPTLFIGNEILADYSQYTHSLPVEKSIKDYNNTAKKFLRSRKAYALPSFDLHQHAMHGMMIYFKKSEGIDVEVTAIKRAQTHETVTSGTASAEPELEQQ</sequence>
<dbReference type="OrthoDB" id="5318346at2759"/>
<feature type="compositionally biased region" description="Polar residues" evidence="1">
    <location>
        <begin position="34"/>
        <end position="53"/>
    </location>
</feature>
<evidence type="ECO:0000256" key="1">
    <source>
        <dbReference type="SAM" id="MobiDB-lite"/>
    </source>
</evidence>
<feature type="region of interest" description="Disordered" evidence="1">
    <location>
        <begin position="1"/>
        <end position="58"/>
    </location>
</feature>
<feature type="compositionally biased region" description="Basic residues" evidence="1">
    <location>
        <begin position="1"/>
        <end position="13"/>
    </location>
</feature>
<dbReference type="AlphaFoldDB" id="A0A9P4JWW9"/>
<protein>
    <recommendedName>
        <fullName evidence="2">SRR1-like domain-containing protein</fullName>
    </recommendedName>
</protein>
<comment type="caution">
    <text evidence="3">The sequence shown here is derived from an EMBL/GenBank/DDBJ whole genome shotgun (WGS) entry which is preliminary data.</text>
</comment>
<proteinExistence type="predicted"/>
<dbReference type="Proteomes" id="UP000799536">
    <property type="component" value="Unassembled WGS sequence"/>
</dbReference>
<evidence type="ECO:0000259" key="2">
    <source>
        <dbReference type="Pfam" id="PF07985"/>
    </source>
</evidence>
<name>A0A9P4JWW9_9PLEO</name>
<evidence type="ECO:0000313" key="4">
    <source>
        <dbReference type="Proteomes" id="UP000799536"/>
    </source>
</evidence>
<dbReference type="InterPro" id="IPR012942">
    <property type="entry name" value="SRR1-like"/>
</dbReference>
<dbReference type="Pfam" id="PF07985">
    <property type="entry name" value="SRR1"/>
    <property type="match status" value="1"/>
</dbReference>
<evidence type="ECO:0000313" key="3">
    <source>
        <dbReference type="EMBL" id="KAF2205934.1"/>
    </source>
</evidence>
<dbReference type="PANTHER" id="PTHR42080">
    <property type="entry name" value="SRR1 DOMAIN-CONTAINING PROTEIN"/>
    <property type="match status" value="1"/>
</dbReference>
<organism evidence="3 4">
    <name type="scientific">Delitschia confertaspora ATCC 74209</name>
    <dbReference type="NCBI Taxonomy" id="1513339"/>
    <lineage>
        <taxon>Eukaryota</taxon>
        <taxon>Fungi</taxon>
        <taxon>Dikarya</taxon>
        <taxon>Ascomycota</taxon>
        <taxon>Pezizomycotina</taxon>
        <taxon>Dothideomycetes</taxon>
        <taxon>Pleosporomycetidae</taxon>
        <taxon>Pleosporales</taxon>
        <taxon>Delitschiaceae</taxon>
        <taxon>Delitschia</taxon>
    </lineage>
</organism>
<reference evidence="3" key="1">
    <citation type="journal article" date="2020" name="Stud. Mycol.">
        <title>101 Dothideomycetes genomes: a test case for predicting lifestyles and emergence of pathogens.</title>
        <authorList>
            <person name="Haridas S."/>
            <person name="Albert R."/>
            <person name="Binder M."/>
            <person name="Bloem J."/>
            <person name="Labutti K."/>
            <person name="Salamov A."/>
            <person name="Andreopoulos B."/>
            <person name="Baker S."/>
            <person name="Barry K."/>
            <person name="Bills G."/>
            <person name="Bluhm B."/>
            <person name="Cannon C."/>
            <person name="Castanera R."/>
            <person name="Culley D."/>
            <person name="Daum C."/>
            <person name="Ezra D."/>
            <person name="Gonzalez J."/>
            <person name="Henrissat B."/>
            <person name="Kuo A."/>
            <person name="Liang C."/>
            <person name="Lipzen A."/>
            <person name="Lutzoni F."/>
            <person name="Magnuson J."/>
            <person name="Mondo S."/>
            <person name="Nolan M."/>
            <person name="Ohm R."/>
            <person name="Pangilinan J."/>
            <person name="Park H.-J."/>
            <person name="Ramirez L."/>
            <person name="Alfaro M."/>
            <person name="Sun H."/>
            <person name="Tritt A."/>
            <person name="Yoshinaga Y."/>
            <person name="Zwiers L.-H."/>
            <person name="Turgeon B."/>
            <person name="Goodwin S."/>
            <person name="Spatafora J."/>
            <person name="Crous P."/>
            <person name="Grigoriev I."/>
        </authorList>
    </citation>
    <scope>NUCLEOTIDE SEQUENCE</scope>
    <source>
        <strain evidence="3">ATCC 74209</strain>
    </source>
</reference>
<dbReference type="EMBL" id="ML993847">
    <property type="protein sequence ID" value="KAF2205934.1"/>
    <property type="molecule type" value="Genomic_DNA"/>
</dbReference>
<keyword evidence="4" id="KW-1185">Reference proteome</keyword>